<protein>
    <recommendedName>
        <fullName evidence="9">RNase III domain-containing protein</fullName>
    </recommendedName>
</protein>
<dbReference type="AlphaFoldDB" id="A0A6C0EF98"/>
<dbReference type="Gene3D" id="1.10.1520.10">
    <property type="entry name" value="Ribonuclease III domain"/>
    <property type="match status" value="1"/>
</dbReference>
<evidence type="ECO:0000256" key="4">
    <source>
        <dbReference type="ARBA" id="ARBA00022801"/>
    </source>
</evidence>
<name>A0A6C0EF98_9ZZZZ</name>
<evidence type="ECO:0000256" key="2">
    <source>
        <dbReference type="ARBA" id="ARBA00022722"/>
    </source>
</evidence>
<dbReference type="InterPro" id="IPR036389">
    <property type="entry name" value="RNase_III_sf"/>
</dbReference>
<dbReference type="Pfam" id="PF00035">
    <property type="entry name" value="dsrm"/>
    <property type="match status" value="1"/>
</dbReference>
<dbReference type="PANTHER" id="PTHR11207">
    <property type="entry name" value="RIBONUCLEASE III"/>
    <property type="match status" value="1"/>
</dbReference>
<dbReference type="InterPro" id="IPR011907">
    <property type="entry name" value="RNase_III"/>
</dbReference>
<dbReference type="CDD" id="cd10845">
    <property type="entry name" value="DSRM_RNAse_III_family"/>
    <property type="match status" value="1"/>
</dbReference>
<evidence type="ECO:0000313" key="8">
    <source>
        <dbReference type="EMBL" id="QHT26939.1"/>
    </source>
</evidence>
<dbReference type="GO" id="GO:0003725">
    <property type="term" value="F:double-stranded RNA binding"/>
    <property type="evidence" value="ECO:0007669"/>
    <property type="project" value="TreeGrafter"/>
</dbReference>
<dbReference type="InterPro" id="IPR014720">
    <property type="entry name" value="dsRBD_dom"/>
</dbReference>
<dbReference type="SMART" id="SM00535">
    <property type="entry name" value="RIBOc"/>
    <property type="match status" value="1"/>
</dbReference>
<evidence type="ECO:0008006" key="9">
    <source>
        <dbReference type="Google" id="ProtNLM"/>
    </source>
</evidence>
<dbReference type="CDD" id="cd00593">
    <property type="entry name" value="RIBOc"/>
    <property type="match status" value="1"/>
</dbReference>
<dbReference type="PANTHER" id="PTHR11207:SF0">
    <property type="entry name" value="RIBONUCLEASE 3"/>
    <property type="match status" value="1"/>
</dbReference>
<dbReference type="SUPFAM" id="SSF69065">
    <property type="entry name" value="RNase III domain-like"/>
    <property type="match status" value="1"/>
</dbReference>
<dbReference type="Gene3D" id="3.30.160.20">
    <property type="match status" value="1"/>
</dbReference>
<comment type="similarity">
    <text evidence="1">Belongs to the ribonuclease III family.</text>
</comment>
<keyword evidence="5" id="KW-0694">RNA-binding</keyword>
<dbReference type="HAMAP" id="MF_00104">
    <property type="entry name" value="RNase_III"/>
    <property type="match status" value="1"/>
</dbReference>
<evidence type="ECO:0000259" key="6">
    <source>
        <dbReference type="PROSITE" id="PS50137"/>
    </source>
</evidence>
<evidence type="ECO:0000259" key="7">
    <source>
        <dbReference type="PROSITE" id="PS50142"/>
    </source>
</evidence>
<dbReference type="GO" id="GO:0006364">
    <property type="term" value="P:rRNA processing"/>
    <property type="evidence" value="ECO:0007669"/>
    <property type="project" value="InterPro"/>
</dbReference>
<feature type="domain" description="DRBM" evidence="6">
    <location>
        <begin position="217"/>
        <end position="294"/>
    </location>
</feature>
<dbReference type="SMART" id="SM00358">
    <property type="entry name" value="DSRM"/>
    <property type="match status" value="1"/>
</dbReference>
<dbReference type="InterPro" id="IPR000999">
    <property type="entry name" value="RNase_III_dom"/>
</dbReference>
<dbReference type="PROSITE" id="PS50142">
    <property type="entry name" value="RNASE_3_2"/>
    <property type="match status" value="1"/>
</dbReference>
<dbReference type="EMBL" id="MN739805">
    <property type="protein sequence ID" value="QHT26939.1"/>
    <property type="molecule type" value="Genomic_DNA"/>
</dbReference>
<evidence type="ECO:0000256" key="1">
    <source>
        <dbReference type="ARBA" id="ARBA00010183"/>
    </source>
</evidence>
<dbReference type="PROSITE" id="PS00517">
    <property type="entry name" value="RNASE_3_1"/>
    <property type="match status" value="1"/>
</dbReference>
<dbReference type="GO" id="GO:0010468">
    <property type="term" value="P:regulation of gene expression"/>
    <property type="evidence" value="ECO:0007669"/>
    <property type="project" value="TreeGrafter"/>
</dbReference>
<dbReference type="PROSITE" id="PS50137">
    <property type="entry name" value="DS_RBD"/>
    <property type="match status" value="1"/>
</dbReference>
<sequence length="367" mass="43089">MVDTNYMSEGFNIKNSDGIEENIHIPYNINNILVNDTDIIQILNKYYVNIDKINHLNYFRQAFVHKSYCKKDIYPNKILEDAKMEINNNNLLELFDESYERLEYLGDRVLKIIVSFYLFHRYNKQDEGFMTRLQTKIEDKKNLSVMSKELGLGKYFIISKQIEQMNGRQLEKIHEDVFESFIGALFLSNGFEPCLFLITNLLETLIDYSDKLYCDNNYKDQLLRLHHIKKWNSPKYTVIYFEGPPHKRKYIIGVEKENLNNNELKSNINETKYISYGIGNSKKEGEQNASKMALIIHGLLKEDQYNSSDIYYPPWNKINNSGTENSIDFSESIISNALELEISCNLDELKIDKKSFDFLSAEKNPDI</sequence>
<keyword evidence="2" id="KW-0540">Nuclease</keyword>
<dbReference type="SUPFAM" id="SSF54768">
    <property type="entry name" value="dsRNA-binding domain-like"/>
    <property type="match status" value="1"/>
</dbReference>
<feature type="domain" description="RNase III" evidence="7">
    <location>
        <begin position="39"/>
        <end position="190"/>
    </location>
</feature>
<accession>A0A6C0EF98</accession>
<dbReference type="GO" id="GO:0004525">
    <property type="term" value="F:ribonuclease III activity"/>
    <property type="evidence" value="ECO:0007669"/>
    <property type="project" value="InterPro"/>
</dbReference>
<organism evidence="8">
    <name type="scientific">viral metagenome</name>
    <dbReference type="NCBI Taxonomy" id="1070528"/>
    <lineage>
        <taxon>unclassified sequences</taxon>
        <taxon>metagenomes</taxon>
        <taxon>organismal metagenomes</taxon>
    </lineage>
</organism>
<evidence type="ECO:0000256" key="3">
    <source>
        <dbReference type="ARBA" id="ARBA00022759"/>
    </source>
</evidence>
<reference evidence="8" key="1">
    <citation type="journal article" date="2020" name="Nature">
        <title>Giant virus diversity and host interactions through global metagenomics.</title>
        <authorList>
            <person name="Schulz F."/>
            <person name="Roux S."/>
            <person name="Paez-Espino D."/>
            <person name="Jungbluth S."/>
            <person name="Walsh D.A."/>
            <person name="Denef V.J."/>
            <person name="McMahon K.D."/>
            <person name="Konstantinidis K.T."/>
            <person name="Eloe-Fadrosh E.A."/>
            <person name="Kyrpides N.C."/>
            <person name="Woyke T."/>
        </authorList>
    </citation>
    <scope>NUCLEOTIDE SEQUENCE</scope>
    <source>
        <strain evidence="8">GVMAG-M-3300023179-2</strain>
    </source>
</reference>
<keyword evidence="4" id="KW-0378">Hydrolase</keyword>
<keyword evidence="3" id="KW-0255">Endonuclease</keyword>
<dbReference type="Pfam" id="PF14622">
    <property type="entry name" value="Ribonucleas_3_3"/>
    <property type="match status" value="1"/>
</dbReference>
<evidence type="ECO:0000256" key="5">
    <source>
        <dbReference type="ARBA" id="ARBA00022884"/>
    </source>
</evidence>
<proteinExistence type="inferred from homology"/>